<keyword evidence="2" id="KW-0812">Transmembrane</keyword>
<evidence type="ECO:0000256" key="1">
    <source>
        <dbReference type="SAM" id="MobiDB-lite"/>
    </source>
</evidence>
<sequence length="202" mass="21350">MAKQPAVIEARAADEGTESRGETTVSMRLSTLILLGAVVLLAIGVLASGWGWYAAAGAREAARTDVAALRTASDNRHHAEQVAGDYALGAANMDFKNLPDWSKRLTANTSPELAHKLTQAATSMEQIIVPLQWVSTPTPIAAIVRSEHDGVYVVNCFVSVMTKNTQAPDGIQSTATYTVTVDKNADWKITDVGGIDSALGGK</sequence>
<feature type="transmembrane region" description="Helical" evidence="2">
    <location>
        <begin position="32"/>
        <end position="53"/>
    </location>
</feature>
<organism evidence="3 4">
    <name type="scientific">Nocardia pseudobrasiliensis</name>
    <dbReference type="NCBI Taxonomy" id="45979"/>
    <lineage>
        <taxon>Bacteria</taxon>
        <taxon>Bacillati</taxon>
        <taxon>Actinomycetota</taxon>
        <taxon>Actinomycetes</taxon>
        <taxon>Mycobacteriales</taxon>
        <taxon>Nocardiaceae</taxon>
        <taxon>Nocardia</taxon>
    </lineage>
</organism>
<name>A0A370ICA3_9NOCA</name>
<evidence type="ECO:0000313" key="4">
    <source>
        <dbReference type="Proteomes" id="UP000254869"/>
    </source>
</evidence>
<dbReference type="AlphaFoldDB" id="A0A370ICA3"/>
<comment type="caution">
    <text evidence="3">The sequence shown here is derived from an EMBL/GenBank/DDBJ whole genome shotgun (WGS) entry which is preliminary data.</text>
</comment>
<keyword evidence="2" id="KW-0472">Membrane</keyword>
<keyword evidence="4" id="KW-1185">Reference proteome</keyword>
<gene>
    <name evidence="3" type="ORF">DFR76_102769</name>
</gene>
<evidence type="ECO:0000256" key="2">
    <source>
        <dbReference type="SAM" id="Phobius"/>
    </source>
</evidence>
<proteinExistence type="predicted"/>
<dbReference type="STRING" id="1210086.GCA_001613105_01345"/>
<feature type="compositionally biased region" description="Basic and acidic residues" evidence="1">
    <location>
        <begin position="11"/>
        <end position="21"/>
    </location>
</feature>
<keyword evidence="2" id="KW-1133">Transmembrane helix</keyword>
<protein>
    <submittedName>
        <fullName evidence="3">Mce-associated membrane protein</fullName>
    </submittedName>
</protein>
<evidence type="ECO:0000313" key="3">
    <source>
        <dbReference type="EMBL" id="RDI68368.1"/>
    </source>
</evidence>
<dbReference type="Proteomes" id="UP000254869">
    <property type="component" value="Unassembled WGS sequence"/>
</dbReference>
<dbReference type="RefSeq" id="WP_067993357.1">
    <property type="nucleotide sequence ID" value="NZ_QQBC01000002.1"/>
</dbReference>
<dbReference type="EMBL" id="QQBC01000002">
    <property type="protein sequence ID" value="RDI68368.1"/>
    <property type="molecule type" value="Genomic_DNA"/>
</dbReference>
<accession>A0A370ICA3</accession>
<feature type="region of interest" description="Disordered" evidence="1">
    <location>
        <begin position="1"/>
        <end position="21"/>
    </location>
</feature>
<reference evidence="3 4" key="1">
    <citation type="submission" date="2018-07" db="EMBL/GenBank/DDBJ databases">
        <title>Genomic Encyclopedia of Type Strains, Phase IV (KMG-IV): sequencing the most valuable type-strain genomes for metagenomic binning, comparative biology and taxonomic classification.</title>
        <authorList>
            <person name="Goeker M."/>
        </authorList>
    </citation>
    <scope>NUCLEOTIDE SEQUENCE [LARGE SCALE GENOMIC DNA]</scope>
    <source>
        <strain evidence="3 4">DSM 44290</strain>
    </source>
</reference>